<evidence type="ECO:0000256" key="5">
    <source>
        <dbReference type="ARBA" id="ARBA00022729"/>
    </source>
</evidence>
<evidence type="ECO:0000256" key="7">
    <source>
        <dbReference type="ARBA" id="ARBA00023008"/>
    </source>
</evidence>
<evidence type="ECO:0000256" key="1">
    <source>
        <dbReference type="ARBA" id="ARBA00004651"/>
    </source>
</evidence>
<keyword evidence="13" id="KW-1185">Reference proteome</keyword>
<feature type="transmembrane region" description="Helical" evidence="9">
    <location>
        <begin position="299"/>
        <end position="322"/>
    </location>
</feature>
<dbReference type="OrthoDB" id="8374223at2"/>
<evidence type="ECO:0000256" key="3">
    <source>
        <dbReference type="ARBA" id="ARBA00022692"/>
    </source>
</evidence>
<sequence length="551" mass="56323">MTPLSQDSCYPPPARGGGTRGGAQGWVYAWLLLLLTLLAPQAAWAHASLLRAEPAENAVIAAGPDSFRLTFNEPVSPLVLRLVQPDGTAVTLGDARLEDATLVIPAPAGLGRGTHVLSWRVVSEDGHPVGGSVVFSIGEPGAGPPPQAADIADRPVEAAIWLARIAIYAALFLGVGAVAFRAAVAPLPRGAARIAAALMLLGLVAAPVSVGLQGLDALEMTLAGLGRRIAWTTGWGTSYGLTAALAAAALVLGLLALALRRGRASAAIALLAVAATGTALAASGHASAAAPQILTRPAVFLHAVGIAFWAGALLPLGLLLRAGGPGATAALRRFSALIPVAVLPLAAAGILLAVVQLGQVSALWTTDYGRVFLVKLALALALFGLAALNRWRLTAPAEAGDGRATRRLARSVAIESALVLAIFAAAATWRFTPPPRALAEAAAQPASIHIHTAPAMADLTITPGRAGPVTASIVVLTGDFGPLDAKEVTLVLSNPAAGIEPIRRKAVQPGDGTWRVDGLVIPVPGRWTVRVDVLISDFEIAKLEDVIDIRP</sequence>
<dbReference type="STRING" id="1122125.GCA_000423185_01862"/>
<dbReference type="SUPFAM" id="SSF81296">
    <property type="entry name" value="E set domains"/>
    <property type="match status" value="1"/>
</dbReference>
<dbReference type="Pfam" id="PF05425">
    <property type="entry name" value="CopD"/>
    <property type="match status" value="1"/>
</dbReference>
<evidence type="ECO:0000256" key="8">
    <source>
        <dbReference type="ARBA" id="ARBA00023136"/>
    </source>
</evidence>
<evidence type="ECO:0000313" key="12">
    <source>
        <dbReference type="EMBL" id="OWJ56310.1"/>
    </source>
</evidence>
<keyword evidence="6 9" id="KW-1133">Transmembrane helix</keyword>
<evidence type="ECO:0000256" key="4">
    <source>
        <dbReference type="ARBA" id="ARBA00022723"/>
    </source>
</evidence>
<dbReference type="GO" id="GO:0042597">
    <property type="term" value="C:periplasmic space"/>
    <property type="evidence" value="ECO:0007669"/>
    <property type="project" value="InterPro"/>
</dbReference>
<keyword evidence="2" id="KW-1003">Cell membrane</keyword>
<comment type="caution">
    <text evidence="12">The sequence shown here is derived from an EMBL/GenBank/DDBJ whole genome shotgun (WGS) entry which is preliminary data.</text>
</comment>
<accession>A0A211YTF1</accession>
<dbReference type="RefSeq" id="WP_088157861.1">
    <property type="nucleotide sequence ID" value="NZ_NHON01000171.1"/>
</dbReference>
<evidence type="ECO:0000259" key="11">
    <source>
        <dbReference type="Pfam" id="PF05425"/>
    </source>
</evidence>
<feature type="transmembrane region" description="Helical" evidence="9">
    <location>
        <begin position="235"/>
        <end position="259"/>
    </location>
</feature>
<feature type="transmembrane region" description="Helical" evidence="9">
    <location>
        <begin position="408"/>
        <end position="429"/>
    </location>
</feature>
<feature type="transmembrane region" description="Helical" evidence="9">
    <location>
        <begin position="266"/>
        <end position="287"/>
    </location>
</feature>
<dbReference type="InterPro" id="IPR008457">
    <property type="entry name" value="Cu-R_CopD_dom"/>
</dbReference>
<dbReference type="InterPro" id="IPR014756">
    <property type="entry name" value="Ig_E-set"/>
</dbReference>
<keyword evidence="4" id="KW-0479">Metal-binding</keyword>
<reference evidence="13" key="1">
    <citation type="submission" date="2017-05" db="EMBL/GenBank/DDBJ databases">
        <authorList>
            <person name="Macchi M."/>
            <person name="Festa S."/>
            <person name="Coppotelli B.M."/>
            <person name="Morelli I.S."/>
        </authorList>
    </citation>
    <scope>NUCLEOTIDE SEQUENCE [LARGE SCALE GENOMIC DNA]</scope>
    <source>
        <strain evidence="13">I</strain>
    </source>
</reference>
<dbReference type="GO" id="GO:0005507">
    <property type="term" value="F:copper ion binding"/>
    <property type="evidence" value="ECO:0007669"/>
    <property type="project" value="InterPro"/>
</dbReference>
<dbReference type="GO" id="GO:0046688">
    <property type="term" value="P:response to copper ion"/>
    <property type="evidence" value="ECO:0007669"/>
    <property type="project" value="InterPro"/>
</dbReference>
<feature type="transmembrane region" description="Helical" evidence="9">
    <location>
        <begin position="165"/>
        <end position="184"/>
    </location>
</feature>
<dbReference type="EMBL" id="NHON01000171">
    <property type="protein sequence ID" value="OWJ56310.1"/>
    <property type="molecule type" value="Genomic_DNA"/>
</dbReference>
<keyword evidence="3 9" id="KW-0812">Transmembrane</keyword>
<feature type="domain" description="Copper resistance protein D" evidence="11">
    <location>
        <begin position="329"/>
        <end position="429"/>
    </location>
</feature>
<dbReference type="Pfam" id="PF04234">
    <property type="entry name" value="CopC"/>
    <property type="match status" value="1"/>
</dbReference>
<dbReference type="Proteomes" id="UP000196655">
    <property type="component" value="Unassembled WGS sequence"/>
</dbReference>
<keyword evidence="7" id="KW-0186">Copper</keyword>
<evidence type="ECO:0000256" key="2">
    <source>
        <dbReference type="ARBA" id="ARBA00022475"/>
    </source>
</evidence>
<keyword evidence="5" id="KW-0732">Signal</keyword>
<comment type="subcellular location">
    <subcellularLocation>
        <location evidence="1">Cell membrane</location>
        <topology evidence="1">Multi-pass membrane protein</topology>
    </subcellularLocation>
</comment>
<gene>
    <name evidence="12" type="ORF">BWR60_35110</name>
</gene>
<dbReference type="PANTHER" id="PTHR34820:SF4">
    <property type="entry name" value="INNER MEMBRANE PROTEIN YEBZ"/>
    <property type="match status" value="1"/>
</dbReference>
<dbReference type="AlphaFoldDB" id="A0A211YTF1"/>
<dbReference type="InterPro" id="IPR032694">
    <property type="entry name" value="CopC/D"/>
</dbReference>
<dbReference type="GO" id="GO:0005886">
    <property type="term" value="C:plasma membrane"/>
    <property type="evidence" value="ECO:0007669"/>
    <property type="project" value="UniProtKB-SubCell"/>
</dbReference>
<dbReference type="InterPro" id="IPR014755">
    <property type="entry name" value="Cu-Rt/internalin_Ig-like"/>
</dbReference>
<dbReference type="PANTHER" id="PTHR34820">
    <property type="entry name" value="INNER MEMBRANE PROTEIN YEBZ"/>
    <property type="match status" value="1"/>
</dbReference>
<organism evidence="12 13">
    <name type="scientific">Inquilinus limosus</name>
    <dbReference type="NCBI Taxonomy" id="171674"/>
    <lineage>
        <taxon>Bacteria</taxon>
        <taxon>Pseudomonadati</taxon>
        <taxon>Pseudomonadota</taxon>
        <taxon>Alphaproteobacteria</taxon>
        <taxon>Rhodospirillales</taxon>
        <taxon>Rhodospirillaceae</taxon>
        <taxon>Inquilinus</taxon>
    </lineage>
</organism>
<evidence type="ECO:0000256" key="9">
    <source>
        <dbReference type="SAM" id="Phobius"/>
    </source>
</evidence>
<dbReference type="InterPro" id="IPR007348">
    <property type="entry name" value="CopC_dom"/>
</dbReference>
<evidence type="ECO:0000313" key="13">
    <source>
        <dbReference type="Proteomes" id="UP000196655"/>
    </source>
</evidence>
<evidence type="ECO:0000256" key="6">
    <source>
        <dbReference type="ARBA" id="ARBA00022989"/>
    </source>
</evidence>
<protein>
    <submittedName>
        <fullName evidence="12">Copper resistance protein CopC</fullName>
    </submittedName>
</protein>
<feature type="transmembrane region" description="Helical" evidence="9">
    <location>
        <begin position="25"/>
        <end position="44"/>
    </location>
</feature>
<dbReference type="Gene3D" id="2.60.40.1220">
    <property type="match status" value="1"/>
</dbReference>
<feature type="transmembrane region" description="Helical" evidence="9">
    <location>
        <begin position="196"/>
        <end position="215"/>
    </location>
</feature>
<evidence type="ECO:0000259" key="10">
    <source>
        <dbReference type="Pfam" id="PF04234"/>
    </source>
</evidence>
<dbReference type="GO" id="GO:0006825">
    <property type="term" value="P:copper ion transport"/>
    <property type="evidence" value="ECO:0007669"/>
    <property type="project" value="InterPro"/>
</dbReference>
<name>A0A211YTF1_9PROT</name>
<feature type="transmembrane region" description="Helical" evidence="9">
    <location>
        <begin position="334"/>
        <end position="356"/>
    </location>
</feature>
<keyword evidence="8 9" id="KW-0472">Membrane</keyword>
<feature type="domain" description="CopC" evidence="10">
    <location>
        <begin position="46"/>
        <end position="137"/>
    </location>
</feature>
<feature type="transmembrane region" description="Helical" evidence="9">
    <location>
        <begin position="368"/>
        <end position="388"/>
    </location>
</feature>
<proteinExistence type="predicted"/>